<dbReference type="CDD" id="cd09872">
    <property type="entry name" value="PIN_Sll0205-like"/>
    <property type="match status" value="1"/>
</dbReference>
<dbReference type="EMBL" id="JACTNG010000019">
    <property type="protein sequence ID" value="MBO1081725.1"/>
    <property type="molecule type" value="Genomic_DNA"/>
</dbReference>
<proteinExistence type="predicted"/>
<gene>
    <name evidence="2" type="ORF">IAI61_22080</name>
</gene>
<dbReference type="RefSeq" id="WP_207419910.1">
    <property type="nucleotide sequence ID" value="NZ_CP061182.1"/>
</dbReference>
<evidence type="ECO:0000313" key="3">
    <source>
        <dbReference type="Proteomes" id="UP001518989"/>
    </source>
</evidence>
<dbReference type="InterPro" id="IPR052919">
    <property type="entry name" value="TA_system_RNase"/>
</dbReference>
<feature type="domain" description="PIN" evidence="1">
    <location>
        <begin position="4"/>
        <end position="114"/>
    </location>
</feature>
<protein>
    <submittedName>
        <fullName evidence="2">Type II toxin-antitoxin system VapC family toxin</fullName>
    </submittedName>
</protein>
<dbReference type="SUPFAM" id="SSF88723">
    <property type="entry name" value="PIN domain-like"/>
    <property type="match status" value="1"/>
</dbReference>
<evidence type="ECO:0000313" key="2">
    <source>
        <dbReference type="EMBL" id="MBO1081725.1"/>
    </source>
</evidence>
<sequence>MKLLLDTHALLWWLSDDPRLGNAARECITDPANDILVSAVSLWEILVKVRVGKLLADIEDILAELQAQSFTLLPIAPTHLVVLVGLPMHHRDPFDHLLIAQAIAEGATFLSADSFTPRYPVQHLTCSDSASGSSVG</sequence>
<keyword evidence="3" id="KW-1185">Reference proteome</keyword>
<accession>A0ABS3KXP1</accession>
<dbReference type="Gene3D" id="3.40.50.1010">
    <property type="entry name" value="5'-nuclease"/>
    <property type="match status" value="1"/>
</dbReference>
<name>A0ABS3KXP1_9PROT</name>
<dbReference type="Pfam" id="PF01850">
    <property type="entry name" value="PIN"/>
    <property type="match status" value="1"/>
</dbReference>
<dbReference type="InterPro" id="IPR002716">
    <property type="entry name" value="PIN_dom"/>
</dbReference>
<organism evidence="2 3">
    <name type="scientific">Roseomonas haemaphysalidis</name>
    <dbReference type="NCBI Taxonomy" id="2768162"/>
    <lineage>
        <taxon>Bacteria</taxon>
        <taxon>Pseudomonadati</taxon>
        <taxon>Pseudomonadota</taxon>
        <taxon>Alphaproteobacteria</taxon>
        <taxon>Acetobacterales</taxon>
        <taxon>Roseomonadaceae</taxon>
        <taxon>Roseomonas</taxon>
    </lineage>
</organism>
<reference evidence="2 3" key="1">
    <citation type="submission" date="2020-09" db="EMBL/GenBank/DDBJ databases">
        <title>Roseomonas.</title>
        <authorList>
            <person name="Zhu W."/>
        </authorList>
    </citation>
    <scope>NUCLEOTIDE SEQUENCE [LARGE SCALE GENOMIC DNA]</scope>
    <source>
        <strain evidence="2 3">573</strain>
    </source>
</reference>
<evidence type="ECO:0000259" key="1">
    <source>
        <dbReference type="Pfam" id="PF01850"/>
    </source>
</evidence>
<dbReference type="Proteomes" id="UP001518989">
    <property type="component" value="Unassembled WGS sequence"/>
</dbReference>
<dbReference type="InterPro" id="IPR029060">
    <property type="entry name" value="PIN-like_dom_sf"/>
</dbReference>
<comment type="caution">
    <text evidence="2">The sequence shown here is derived from an EMBL/GenBank/DDBJ whole genome shotgun (WGS) entry which is preliminary data.</text>
</comment>
<dbReference type="PANTHER" id="PTHR36173:SF2">
    <property type="entry name" value="RIBONUCLEASE VAPC16"/>
    <property type="match status" value="1"/>
</dbReference>
<dbReference type="InterPro" id="IPR041705">
    <property type="entry name" value="PIN_Sll0205"/>
</dbReference>
<dbReference type="PANTHER" id="PTHR36173">
    <property type="entry name" value="RIBONUCLEASE VAPC16-RELATED"/>
    <property type="match status" value="1"/>
</dbReference>